<dbReference type="STRING" id="585506.HMPREF0877_1831"/>
<accession>C5RCW4</accession>
<sequence>MKYQSLNSVVKQIDEKRAKNALVKSRLHKAINNLQKLDEITWLLDYNLKLPEKNWYPKVQVLYEILAYSLGLKVRNVVNSERKSGRISIFNKNKQDIVSKFRVAGIQKFRTSVLLRATDPVDENERKNDIWDKAFSDWCESMHEWIDEQNDRLSSDESEISNEQYFLSSYNTEPSEFVLQVVSDLNNTDKFKSISYEEGNIDSIFKRVVVIDLFNRK</sequence>
<keyword evidence="2" id="KW-1185">Reference proteome</keyword>
<dbReference type="HOGENOM" id="CLU_1271856_0_0_9"/>
<evidence type="ECO:0000313" key="1">
    <source>
        <dbReference type="EMBL" id="EER74033.1"/>
    </source>
</evidence>
<organism evidence="1 2">
    <name type="scientific">Weissella paramesenteroides ATCC 33313</name>
    <dbReference type="NCBI Taxonomy" id="585506"/>
    <lineage>
        <taxon>Bacteria</taxon>
        <taxon>Bacillati</taxon>
        <taxon>Bacillota</taxon>
        <taxon>Bacilli</taxon>
        <taxon>Lactobacillales</taxon>
        <taxon>Lactobacillaceae</taxon>
        <taxon>Weissella</taxon>
    </lineage>
</organism>
<dbReference type="RefSeq" id="WP_002827680.1">
    <property type="nucleotide sequence ID" value="NZ_GG697128.1"/>
</dbReference>
<dbReference type="Proteomes" id="UP000004528">
    <property type="component" value="Unassembled WGS sequence"/>
</dbReference>
<comment type="caution">
    <text evidence="1">The sequence shown here is derived from an EMBL/GenBank/DDBJ whole genome shotgun (WGS) entry which is preliminary data.</text>
</comment>
<dbReference type="OrthoDB" id="2340023at2"/>
<name>C5RCW4_WEIPA</name>
<proteinExistence type="predicted"/>
<evidence type="ECO:0000313" key="2">
    <source>
        <dbReference type="Proteomes" id="UP000004528"/>
    </source>
</evidence>
<dbReference type="EMBL" id="ACKU01000033">
    <property type="protein sequence ID" value="EER74033.1"/>
    <property type="molecule type" value="Genomic_DNA"/>
</dbReference>
<protein>
    <submittedName>
        <fullName evidence="1">Uncharacterized protein</fullName>
    </submittedName>
</protein>
<dbReference type="AlphaFoldDB" id="C5RCW4"/>
<reference evidence="1 2" key="1">
    <citation type="submission" date="2009-04" db="EMBL/GenBank/DDBJ databases">
        <authorList>
            <person name="Qin X."/>
            <person name="Bachman B."/>
            <person name="Battles P."/>
            <person name="Bell A."/>
            <person name="Bess C."/>
            <person name="Bickham C."/>
            <person name="Chaboub L."/>
            <person name="Chen D."/>
            <person name="Coyle M."/>
            <person name="Deiros D.R."/>
            <person name="Dinh H."/>
            <person name="Forbes L."/>
            <person name="Fowler G."/>
            <person name="Francisco L."/>
            <person name="Fu Q."/>
            <person name="Gubbala S."/>
            <person name="Hale W."/>
            <person name="Han Y."/>
            <person name="Hemphill L."/>
            <person name="Highlander S.K."/>
            <person name="Hirani K."/>
            <person name="Hogues M."/>
            <person name="Jackson L."/>
            <person name="Jakkamsetti A."/>
            <person name="Javaid M."/>
            <person name="Jiang H."/>
            <person name="Korchina V."/>
            <person name="Kovar C."/>
            <person name="Lara F."/>
            <person name="Lee S."/>
            <person name="Mata R."/>
            <person name="Mathew T."/>
            <person name="Moen C."/>
            <person name="Morales K."/>
            <person name="Munidasa M."/>
            <person name="Nazareth L."/>
            <person name="Ngo R."/>
            <person name="Nguyen L."/>
            <person name="Okwuonu G."/>
            <person name="Ongeri F."/>
            <person name="Patil S."/>
            <person name="Petrosino J."/>
            <person name="Pham C."/>
            <person name="Pham P."/>
            <person name="Pu L.-L."/>
            <person name="Puazo M."/>
            <person name="Raj R."/>
            <person name="Reid J."/>
            <person name="Rouhana J."/>
            <person name="Saada N."/>
            <person name="Shang Y."/>
            <person name="Simmons D."/>
            <person name="Thornton R."/>
            <person name="Warren J."/>
            <person name="Weissenberger G."/>
            <person name="Zhang J."/>
            <person name="Zhang L."/>
            <person name="Zhou C."/>
            <person name="Zhu D."/>
            <person name="Muzny D."/>
            <person name="Worley K."/>
            <person name="Gibbs R."/>
        </authorList>
    </citation>
    <scope>NUCLEOTIDE SEQUENCE [LARGE SCALE GENOMIC DNA]</scope>
    <source>
        <strain evidence="1 2">ATCC 33313</strain>
    </source>
</reference>
<gene>
    <name evidence="1" type="ORF">HMPREF0877_1831</name>
</gene>